<evidence type="ECO:0000313" key="1">
    <source>
        <dbReference type="EMBL" id="KKM64499.1"/>
    </source>
</evidence>
<proteinExistence type="predicted"/>
<protein>
    <submittedName>
        <fullName evidence="1">Uncharacterized protein</fullName>
    </submittedName>
</protein>
<name>A0A0F9J444_9ZZZZ</name>
<gene>
    <name evidence="1" type="ORF">LCGC14_1500900</name>
</gene>
<dbReference type="AlphaFoldDB" id="A0A0F9J444"/>
<dbReference type="EMBL" id="LAZR01010888">
    <property type="protein sequence ID" value="KKM64499.1"/>
    <property type="molecule type" value="Genomic_DNA"/>
</dbReference>
<accession>A0A0F9J444</accession>
<reference evidence="1" key="1">
    <citation type="journal article" date="2015" name="Nature">
        <title>Complex archaea that bridge the gap between prokaryotes and eukaryotes.</title>
        <authorList>
            <person name="Spang A."/>
            <person name="Saw J.H."/>
            <person name="Jorgensen S.L."/>
            <person name="Zaremba-Niedzwiedzka K."/>
            <person name="Martijn J."/>
            <person name="Lind A.E."/>
            <person name="van Eijk R."/>
            <person name="Schleper C."/>
            <person name="Guy L."/>
            <person name="Ettema T.J."/>
        </authorList>
    </citation>
    <scope>NUCLEOTIDE SEQUENCE</scope>
</reference>
<sequence>MNRSGMDYFIPAPWKTQDMIEQDRPLIAKAKAGGKIAARILMVKYGVRVWTEEELGEYGVSAQSLTCVQGVENVPGSHEV</sequence>
<comment type="caution">
    <text evidence="1">The sequence shown here is derived from an EMBL/GenBank/DDBJ whole genome shotgun (WGS) entry which is preliminary data.</text>
</comment>
<organism evidence="1">
    <name type="scientific">marine sediment metagenome</name>
    <dbReference type="NCBI Taxonomy" id="412755"/>
    <lineage>
        <taxon>unclassified sequences</taxon>
        <taxon>metagenomes</taxon>
        <taxon>ecological metagenomes</taxon>
    </lineage>
</organism>